<dbReference type="EMBL" id="AJWZ01010709">
    <property type="protein sequence ID" value="EKC47685.1"/>
    <property type="molecule type" value="Genomic_DNA"/>
</dbReference>
<feature type="domain" description="DUF512" evidence="1">
    <location>
        <begin position="25"/>
        <end position="232"/>
    </location>
</feature>
<feature type="non-terminal residue" evidence="2">
    <location>
        <position position="1"/>
    </location>
</feature>
<sequence>DGDELRYSIEELSKYMPAVQSIACVPVGLTKYRDGLFPMQPYTKKTAGEVIDIIEEYSEKFKKQYGARVCYPSDELFLKAERPMPSEEYYDDYPQIDNGVGLWTSLRDEFFYELSVCEKAPTHKSVTVITGVAAYPLIKELCDAAHEKYGIDVQTEKIINNFFGENITVAGLLTGTDLIEQMRGKIRGELLLIPIVMTIDYTSHSTENNKFLDDITLKEAEKALNVKIIPVKNNGQDYFIIYWE</sequence>
<protein>
    <submittedName>
        <fullName evidence="2">Protein containing DUF512</fullName>
    </submittedName>
</protein>
<dbReference type="Pfam" id="PF04459">
    <property type="entry name" value="DUF512"/>
    <property type="match status" value="1"/>
</dbReference>
<accession>K1S1U9</accession>
<comment type="caution">
    <text evidence="2">The sequence shown here is derived from an EMBL/GenBank/DDBJ whole genome shotgun (WGS) entry which is preliminary data.</text>
</comment>
<dbReference type="AlphaFoldDB" id="K1S1U9"/>
<organism evidence="2">
    <name type="scientific">human gut metagenome</name>
    <dbReference type="NCBI Taxonomy" id="408170"/>
    <lineage>
        <taxon>unclassified sequences</taxon>
        <taxon>metagenomes</taxon>
        <taxon>organismal metagenomes</taxon>
    </lineage>
</organism>
<proteinExistence type="predicted"/>
<evidence type="ECO:0000313" key="2">
    <source>
        <dbReference type="EMBL" id="EKC47685.1"/>
    </source>
</evidence>
<reference evidence="2" key="1">
    <citation type="journal article" date="2013" name="Environ. Microbiol.">
        <title>Microbiota from the distal guts of lean and obese adolescents exhibit partial functional redundancy besides clear differences in community structure.</title>
        <authorList>
            <person name="Ferrer M."/>
            <person name="Ruiz A."/>
            <person name="Lanza F."/>
            <person name="Haange S.B."/>
            <person name="Oberbach A."/>
            <person name="Till H."/>
            <person name="Bargiela R."/>
            <person name="Campoy C."/>
            <person name="Segura M.T."/>
            <person name="Richter M."/>
            <person name="von Bergen M."/>
            <person name="Seifert J."/>
            <person name="Suarez A."/>
        </authorList>
    </citation>
    <scope>NUCLEOTIDE SEQUENCE</scope>
</reference>
<name>K1S1U9_9ZZZZ</name>
<gene>
    <name evidence="2" type="ORF">OBE_15577</name>
</gene>
<dbReference type="InterPro" id="IPR007549">
    <property type="entry name" value="DUF512"/>
</dbReference>
<evidence type="ECO:0000259" key="1">
    <source>
        <dbReference type="Pfam" id="PF04459"/>
    </source>
</evidence>